<protein>
    <submittedName>
        <fullName evidence="2">Uncharacterized protein</fullName>
    </submittedName>
</protein>
<feature type="region of interest" description="Disordered" evidence="1">
    <location>
        <begin position="1"/>
        <end position="22"/>
    </location>
</feature>
<reference evidence="2 3" key="1">
    <citation type="journal article" date="2021" name="J. Biosci. Bioeng.">
        <title>Identification and characterization of a chc gene cluster responsible for the aromatization pathway of cyclohexanecarboxylate degradation in Sinomonas cyclohexanicum ATCC 51369.</title>
        <authorList>
            <person name="Yamamoto T."/>
            <person name="Hasegawa Y."/>
            <person name="Lau P.C.K."/>
            <person name="Iwaki H."/>
        </authorList>
    </citation>
    <scope>NUCLEOTIDE SEQUENCE [LARGE SCALE GENOMIC DNA]</scope>
    <source>
        <strain evidence="2 3">ATCC 51369</strain>
    </source>
</reference>
<evidence type="ECO:0000256" key="1">
    <source>
        <dbReference type="SAM" id="MobiDB-lite"/>
    </source>
</evidence>
<dbReference type="EMBL" id="AP024525">
    <property type="protein sequence ID" value="BCT74474.1"/>
    <property type="molecule type" value="Genomic_DNA"/>
</dbReference>
<name>A0ABM7PQJ7_SINCY</name>
<evidence type="ECO:0000313" key="2">
    <source>
        <dbReference type="EMBL" id="BCT74474.1"/>
    </source>
</evidence>
<keyword evidence="3" id="KW-1185">Reference proteome</keyword>
<accession>A0ABM7PQJ7</accession>
<sequence>MSSPAAPVPPSQSAAPPPTAPGGAWRRVHPLSPWVRGWILLVALFVGIGRDWMQSILTGEPMRGWWSGVPTPVLAWVAP</sequence>
<dbReference type="Proteomes" id="UP001319861">
    <property type="component" value="Chromosome"/>
</dbReference>
<feature type="compositionally biased region" description="Pro residues" evidence="1">
    <location>
        <begin position="1"/>
        <end position="20"/>
    </location>
</feature>
<gene>
    <name evidence="2" type="ORF">SCMU_03160</name>
</gene>
<organism evidence="2 3">
    <name type="scientific">Sinomonas cyclohexanicum</name>
    <name type="common">Corynebacterium cyclohexanicum</name>
    <dbReference type="NCBI Taxonomy" id="322009"/>
    <lineage>
        <taxon>Bacteria</taxon>
        <taxon>Bacillati</taxon>
        <taxon>Actinomycetota</taxon>
        <taxon>Actinomycetes</taxon>
        <taxon>Micrococcales</taxon>
        <taxon>Micrococcaceae</taxon>
        <taxon>Sinomonas</taxon>
    </lineage>
</organism>
<proteinExistence type="predicted"/>
<evidence type="ECO:0000313" key="3">
    <source>
        <dbReference type="Proteomes" id="UP001319861"/>
    </source>
</evidence>